<organism evidence="1 2">
    <name type="scientific">Moellerella wisconsensis</name>
    <dbReference type="NCBI Taxonomy" id="158849"/>
    <lineage>
        <taxon>Bacteria</taxon>
        <taxon>Pseudomonadati</taxon>
        <taxon>Pseudomonadota</taxon>
        <taxon>Gammaproteobacteria</taxon>
        <taxon>Enterobacterales</taxon>
        <taxon>Morganellaceae</taxon>
        <taxon>Moellerella</taxon>
    </lineage>
</organism>
<proteinExistence type="predicted"/>
<dbReference type="Proteomes" id="UP000829116">
    <property type="component" value="Chromosome"/>
</dbReference>
<evidence type="ECO:0000313" key="1">
    <source>
        <dbReference type="EMBL" id="UNH32156.1"/>
    </source>
</evidence>
<accession>A0A9Q8Q4S7</accession>
<reference evidence="1" key="1">
    <citation type="submission" date="2022-03" db="EMBL/GenBank/DDBJ databases">
        <title>ESBL-producing Moellerella wisconsensis and Escherichia marmotae isolated from wild game meat.</title>
        <authorList>
            <person name="Biggel M."/>
        </authorList>
    </citation>
    <scope>NUCLEOTIDE SEQUENCE</scope>
    <source>
        <strain evidence="1">W51</strain>
    </source>
</reference>
<dbReference type="AlphaFoldDB" id="A0A9Q8Q4S7"/>
<dbReference type="GeneID" id="79717156"/>
<dbReference type="EMBL" id="CP093245">
    <property type="protein sequence ID" value="UNH32156.1"/>
    <property type="molecule type" value="Genomic_DNA"/>
</dbReference>
<dbReference type="RefSeq" id="WP_047256507.1">
    <property type="nucleotide sequence ID" value="NZ_CAWMFK010000013.1"/>
</dbReference>
<name>A0A9Q8Q4S7_9GAMM</name>
<evidence type="ECO:0000313" key="2">
    <source>
        <dbReference type="Proteomes" id="UP000829116"/>
    </source>
</evidence>
<protein>
    <submittedName>
        <fullName evidence="1">Uncharacterized protein</fullName>
    </submittedName>
</protein>
<gene>
    <name evidence="1" type="ORF">MNY72_07710</name>
</gene>
<sequence length="66" mass="7521">MDWPSDEMNEISCLALTASRSNAEPHIAFSYPPFYPVNTIGAAHYSFFSQYNHWLNHSLITATLPF</sequence>